<dbReference type="RefSeq" id="XP_008867098.1">
    <property type="nucleotide sequence ID" value="XM_008868876.1"/>
</dbReference>
<protein>
    <submittedName>
        <fullName evidence="1">Uncharacterized protein</fullName>
    </submittedName>
</protein>
<evidence type="ECO:0000313" key="1">
    <source>
        <dbReference type="EMBL" id="ETW04142.1"/>
    </source>
</evidence>
<proteinExistence type="predicted"/>
<accession>A0A024UE16</accession>
<dbReference type="GeneID" id="20081548"/>
<sequence length="67" mass="7935">MLKHLHPKTRMLAKDSVRWNVLSMVLRYCNVGSTFRSWIRIFYTNTLIYILLNDKPLDPFELGTGLH</sequence>
<gene>
    <name evidence="1" type="ORF">H310_04498</name>
</gene>
<dbReference type="AlphaFoldDB" id="A0A024UE16"/>
<dbReference type="EMBL" id="KI913958">
    <property type="protein sequence ID" value="ETW04142.1"/>
    <property type="molecule type" value="Genomic_DNA"/>
</dbReference>
<dbReference type="VEuPathDB" id="FungiDB:H310_04498"/>
<name>A0A024UE16_9STRA</name>
<dbReference type="OrthoDB" id="121889at2759"/>
<reference evidence="1" key="1">
    <citation type="submission" date="2013-12" db="EMBL/GenBank/DDBJ databases">
        <title>The Genome Sequence of Aphanomyces invadans NJM9701.</title>
        <authorList>
            <consortium name="The Broad Institute Genomics Platform"/>
            <person name="Russ C."/>
            <person name="Tyler B."/>
            <person name="van West P."/>
            <person name="Dieguez-Uribeondo J."/>
            <person name="Young S.K."/>
            <person name="Zeng Q."/>
            <person name="Gargeya S."/>
            <person name="Fitzgerald M."/>
            <person name="Abouelleil A."/>
            <person name="Alvarado L."/>
            <person name="Chapman S.B."/>
            <person name="Gainer-Dewar J."/>
            <person name="Goldberg J."/>
            <person name="Griggs A."/>
            <person name="Gujja S."/>
            <person name="Hansen M."/>
            <person name="Howarth C."/>
            <person name="Imamovic A."/>
            <person name="Ireland A."/>
            <person name="Larimer J."/>
            <person name="McCowan C."/>
            <person name="Murphy C."/>
            <person name="Pearson M."/>
            <person name="Poon T.W."/>
            <person name="Priest M."/>
            <person name="Roberts A."/>
            <person name="Saif S."/>
            <person name="Shea T."/>
            <person name="Sykes S."/>
            <person name="Wortman J."/>
            <person name="Nusbaum C."/>
            <person name="Birren B."/>
        </authorList>
    </citation>
    <scope>NUCLEOTIDE SEQUENCE [LARGE SCALE GENOMIC DNA]</scope>
    <source>
        <strain evidence="1">NJM9701</strain>
    </source>
</reference>
<organism evidence="1">
    <name type="scientific">Aphanomyces invadans</name>
    <dbReference type="NCBI Taxonomy" id="157072"/>
    <lineage>
        <taxon>Eukaryota</taxon>
        <taxon>Sar</taxon>
        <taxon>Stramenopiles</taxon>
        <taxon>Oomycota</taxon>
        <taxon>Saprolegniomycetes</taxon>
        <taxon>Saprolegniales</taxon>
        <taxon>Verrucalvaceae</taxon>
        <taxon>Aphanomyces</taxon>
    </lineage>
</organism>